<evidence type="ECO:0000313" key="4">
    <source>
        <dbReference type="Proteomes" id="UP000320766"/>
    </source>
</evidence>
<sequence>MRRDLIFGVDIFKGSPRSKTQQKYALAIFEGGKDIKRYERISRFKLIRMVKERYPEILAVDNIYELLKDRKELLAFLKKLPYETKLVQVTEKEGLSKLAARYNISFNKRSPLESAMVCACLAKMGIGREVSYISDRTKIRVSRARSLGKGGWSQNRYKRKVHGMVKLKIREIKGYLDKRGVDYGLSIKKGFGGYRSGSFIVEDNIKNLSISSKRGCDVQVKISPITKDAMEFSKFSRGQRYIIVGIDPGTTSAIAILDLGGNVLRLSSSRNSSLSDMIRSISNEGTPVIVATDVYPVPSTVEKVKRDFNAIIHSSDDTPTDYKMDITRGYDCSNVHERDALFAALDAYKKFKNKFEKIEKETPIWIDSDDIKAAVLKGSSLKSAIHLHSPKKEDLEEKEEKSEETKEKEKDLQSIKEQIQQIREHNNYLKSTIEEKDEEIKGLKKYIERLKEGERRGIKREREIIIREKEIKRQGKEIFKLKKKIKSLSEQIDLYRKIKILESSGRFYPVKVIGNFNRDSILEFNNKMGIKSGDIVYLKDATGGGRFTADILIGFGIRAVMAGSKMSHMAKERFYKMGIPVFSAEEVVIKVSQRSLIFERVEDFGIIDRTDFDGMIDEWKEKNREEEERRKIEAIKNMMHEYKRERVI</sequence>
<feature type="compositionally biased region" description="Basic and acidic residues" evidence="2">
    <location>
        <begin position="390"/>
        <end position="412"/>
    </location>
</feature>
<name>A0A520KYZ2_9EURY</name>
<feature type="coiled-coil region" evidence="1">
    <location>
        <begin position="616"/>
        <end position="645"/>
    </location>
</feature>
<evidence type="ECO:0000256" key="1">
    <source>
        <dbReference type="SAM" id="Coils"/>
    </source>
</evidence>
<dbReference type="AlphaFoldDB" id="A0A520KYZ2"/>
<dbReference type="EMBL" id="RXIL01000008">
    <property type="protein sequence ID" value="RZN73553.1"/>
    <property type="molecule type" value="Genomic_DNA"/>
</dbReference>
<accession>A0A520KYZ2</accession>
<evidence type="ECO:0000256" key="2">
    <source>
        <dbReference type="SAM" id="MobiDB-lite"/>
    </source>
</evidence>
<protein>
    <submittedName>
        <fullName evidence="3">DUF460 domain-containing protein</fullName>
    </submittedName>
</protein>
<dbReference type="Proteomes" id="UP000320766">
    <property type="component" value="Unassembled WGS sequence"/>
</dbReference>
<organism evidence="3 4">
    <name type="scientific">Candidatus Methanolliviera hydrocarbonicum</name>
    <dbReference type="NCBI Taxonomy" id="2491085"/>
    <lineage>
        <taxon>Archaea</taxon>
        <taxon>Methanobacteriati</taxon>
        <taxon>Methanobacteriota</taxon>
        <taxon>Candidatus Methanoliparia</taxon>
        <taxon>Candidatus Methanoliparales</taxon>
        <taxon>Candidatus Methanollivieraceae</taxon>
        <taxon>Candidatus Methanolliviera</taxon>
    </lineage>
</organism>
<proteinExistence type="predicted"/>
<gene>
    <name evidence="3" type="ORF">EF807_00540</name>
</gene>
<dbReference type="Pfam" id="PF04312">
    <property type="entry name" value="DUF460"/>
    <property type="match status" value="1"/>
</dbReference>
<evidence type="ECO:0000313" key="3">
    <source>
        <dbReference type="EMBL" id="RZN73553.1"/>
    </source>
</evidence>
<dbReference type="PANTHER" id="PTHR40707">
    <property type="entry name" value="POSSIBLE NUCLEASE OF RNASE H FOLD, RUVC/YQGF FAMILY"/>
    <property type="match status" value="1"/>
</dbReference>
<comment type="caution">
    <text evidence="3">The sequence shown here is derived from an EMBL/GenBank/DDBJ whole genome shotgun (WGS) entry which is preliminary data.</text>
</comment>
<dbReference type="InterPro" id="IPR007408">
    <property type="entry name" value="DUF460"/>
</dbReference>
<reference evidence="3 4" key="1">
    <citation type="journal article" date="2019" name="Nat. Microbiol.">
        <title>Wide diversity of methane and short-chain alkane metabolisms in uncultured archaea.</title>
        <authorList>
            <person name="Borrel G."/>
            <person name="Adam P.S."/>
            <person name="McKay L.J."/>
            <person name="Chen L.X."/>
            <person name="Sierra-Garcia I.N."/>
            <person name="Sieber C.M."/>
            <person name="Letourneur Q."/>
            <person name="Ghozlane A."/>
            <person name="Andersen G.L."/>
            <person name="Li W.J."/>
            <person name="Hallam S.J."/>
            <person name="Muyzer G."/>
            <person name="de Oliveira V.M."/>
            <person name="Inskeep W.P."/>
            <person name="Banfield J.F."/>
            <person name="Gribaldo S."/>
        </authorList>
    </citation>
    <scope>NUCLEOTIDE SEQUENCE [LARGE SCALE GENOMIC DNA]</scope>
    <source>
        <strain evidence="3">NM1b</strain>
    </source>
</reference>
<feature type="region of interest" description="Disordered" evidence="2">
    <location>
        <begin position="387"/>
        <end position="412"/>
    </location>
</feature>
<dbReference type="PANTHER" id="PTHR40707:SF1">
    <property type="entry name" value="DUF460 DOMAIN-CONTAINING PROTEIN"/>
    <property type="match status" value="1"/>
</dbReference>
<keyword evidence="1" id="KW-0175">Coiled coil</keyword>